<sequence length="40" mass="4338">MTYWSKLRLLQEPGSQTSASSDASGQEEGTSQVMCNKTEA</sequence>
<accession>A0AAD8ZU39</accession>
<evidence type="ECO:0000313" key="3">
    <source>
        <dbReference type="Proteomes" id="UP001239994"/>
    </source>
</evidence>
<protein>
    <submittedName>
        <fullName evidence="2">Uncharacterized protein</fullName>
    </submittedName>
</protein>
<reference evidence="2" key="1">
    <citation type="submission" date="2023-03" db="EMBL/GenBank/DDBJ databases">
        <title>Electrophorus voltai genome.</title>
        <authorList>
            <person name="Bian C."/>
        </authorList>
    </citation>
    <scope>NUCLEOTIDE SEQUENCE</scope>
    <source>
        <strain evidence="2">CB-2022</strain>
        <tissue evidence="2">Muscle</tissue>
    </source>
</reference>
<dbReference type="EMBL" id="JAROKS010000003">
    <property type="protein sequence ID" value="KAK1805393.1"/>
    <property type="molecule type" value="Genomic_DNA"/>
</dbReference>
<keyword evidence="3" id="KW-1185">Reference proteome</keyword>
<feature type="region of interest" description="Disordered" evidence="1">
    <location>
        <begin position="1"/>
        <end position="40"/>
    </location>
</feature>
<evidence type="ECO:0000313" key="2">
    <source>
        <dbReference type="EMBL" id="KAK1805393.1"/>
    </source>
</evidence>
<proteinExistence type="predicted"/>
<evidence type="ECO:0000256" key="1">
    <source>
        <dbReference type="SAM" id="MobiDB-lite"/>
    </source>
</evidence>
<comment type="caution">
    <text evidence="2">The sequence shown here is derived from an EMBL/GenBank/DDBJ whole genome shotgun (WGS) entry which is preliminary data.</text>
</comment>
<organism evidence="2 3">
    <name type="scientific">Electrophorus voltai</name>
    <dbReference type="NCBI Taxonomy" id="2609070"/>
    <lineage>
        <taxon>Eukaryota</taxon>
        <taxon>Metazoa</taxon>
        <taxon>Chordata</taxon>
        <taxon>Craniata</taxon>
        <taxon>Vertebrata</taxon>
        <taxon>Euteleostomi</taxon>
        <taxon>Actinopterygii</taxon>
        <taxon>Neopterygii</taxon>
        <taxon>Teleostei</taxon>
        <taxon>Ostariophysi</taxon>
        <taxon>Gymnotiformes</taxon>
        <taxon>Gymnotoidei</taxon>
        <taxon>Gymnotidae</taxon>
        <taxon>Electrophorus</taxon>
    </lineage>
</organism>
<gene>
    <name evidence="2" type="ORF">P4O66_019708</name>
</gene>
<dbReference type="Proteomes" id="UP001239994">
    <property type="component" value="Unassembled WGS sequence"/>
</dbReference>
<feature type="compositionally biased region" description="Polar residues" evidence="1">
    <location>
        <begin position="13"/>
        <end position="40"/>
    </location>
</feature>
<name>A0AAD8ZU39_9TELE</name>
<dbReference type="AlphaFoldDB" id="A0AAD8ZU39"/>